<protein>
    <recommendedName>
        <fullName evidence="4">GPI transamidase component PIG-T</fullName>
    </recommendedName>
</protein>
<dbReference type="GO" id="GO:0016255">
    <property type="term" value="P:attachment of GPI anchor to protein"/>
    <property type="evidence" value="ECO:0007669"/>
    <property type="project" value="InterPro"/>
</dbReference>
<evidence type="ECO:0008006" key="4">
    <source>
        <dbReference type="Google" id="ProtNLM"/>
    </source>
</evidence>
<proteinExistence type="predicted"/>
<keyword evidence="3" id="KW-1185">Reference proteome</keyword>
<sequence length="558" mass="62674">MFNSKNFLFFIAVFIETIFNANGDLFNEELFIKPLPPAHLYTYFQFTTLVNDNLSSEHTYLAPRSLVEVLTRFQVDELHFTLTEGQWRHNHWGYPVLDAAPGAELYAWFSSDVENVDTQWKKLSSTLAGLFCASLNFIEDFNTITPQMALQPTGAIPQNPNITSQLRYASLPREIVCTENLTPWKKLLPCESSRGLSALLNSRMIHNTNYHSIGVHTRKVCSSSDCSVVSLEIKQTVALVYDSKIIRTTDWSFTKLFGQGLPGGCPLASSSKVYVDITTNDTQPFLLSPEPEKVLLSQRGGSETKLALYTIKPENKMTTIGAKYISKKDLVLMKLPPLYFNRYVLGYGKEFGGIVTELTNTFWSSIDVVVLQNAPWWLPIQLSSLRINGEASSEMVLARHYSPGRSRQKPYHLELLLRLPPKSATKITIDFEFVFLKWQEYPPDANHGFYVGSAIITANLPTARNYTSLPGTASLFESSINASKPWYPAVFRTNGVMVSLPTPDFSMPYNVICLACTVVALAFGPLHNICTKELVLKVVGSSVTLKQKIINLFKKKKE</sequence>
<dbReference type="CTD" id="31772"/>
<name>A0A8R1WKK8_BOMMO</name>
<dbReference type="RefSeq" id="XP_004932327.1">
    <property type="nucleotide sequence ID" value="XM_004932270.4"/>
</dbReference>
<organism evidence="2 3">
    <name type="scientific">Bombyx mori</name>
    <name type="common">Silk moth</name>
    <dbReference type="NCBI Taxonomy" id="7091"/>
    <lineage>
        <taxon>Eukaryota</taxon>
        <taxon>Metazoa</taxon>
        <taxon>Ecdysozoa</taxon>
        <taxon>Arthropoda</taxon>
        <taxon>Hexapoda</taxon>
        <taxon>Insecta</taxon>
        <taxon>Pterygota</taxon>
        <taxon>Neoptera</taxon>
        <taxon>Endopterygota</taxon>
        <taxon>Lepidoptera</taxon>
        <taxon>Glossata</taxon>
        <taxon>Ditrysia</taxon>
        <taxon>Bombycoidea</taxon>
        <taxon>Bombycidae</taxon>
        <taxon>Bombycinae</taxon>
        <taxon>Bombyx</taxon>
    </lineage>
</organism>
<dbReference type="AlphaFoldDB" id="A0A8R1WKK8"/>
<reference evidence="3" key="1">
    <citation type="journal article" date="2008" name="Insect Biochem. Mol. Biol.">
        <title>The genome of a lepidopteran model insect, the silkworm Bombyx mori.</title>
        <authorList>
            <consortium name="International Silkworm Genome Consortium"/>
        </authorList>
    </citation>
    <scope>NUCLEOTIDE SEQUENCE [LARGE SCALE GENOMIC DNA]</scope>
    <source>
        <strain evidence="3">p50T</strain>
    </source>
</reference>
<evidence type="ECO:0000313" key="3">
    <source>
        <dbReference type="Proteomes" id="UP000005204"/>
    </source>
</evidence>
<dbReference type="Pfam" id="PF04113">
    <property type="entry name" value="Gpi16"/>
    <property type="match status" value="2"/>
</dbReference>
<dbReference type="GeneID" id="101745780"/>
<feature type="chain" id="PRO_5035930704" description="GPI transamidase component PIG-T" evidence="1">
    <location>
        <begin position="24"/>
        <end position="558"/>
    </location>
</feature>
<dbReference type="InterPro" id="IPR007245">
    <property type="entry name" value="PIG-T"/>
</dbReference>
<keyword evidence="1" id="KW-0732">Signal</keyword>
<dbReference type="PANTHER" id="PTHR12959:SF11">
    <property type="entry name" value="GPI TRANSAMIDASE COMPONENT PIG-T"/>
    <property type="match status" value="1"/>
</dbReference>
<feature type="signal peptide" evidence="1">
    <location>
        <begin position="1"/>
        <end position="23"/>
    </location>
</feature>
<evidence type="ECO:0000256" key="1">
    <source>
        <dbReference type="SAM" id="SignalP"/>
    </source>
</evidence>
<dbReference type="GO" id="GO:0042765">
    <property type="term" value="C:GPI-anchor transamidase complex"/>
    <property type="evidence" value="ECO:0007669"/>
    <property type="project" value="InterPro"/>
</dbReference>
<dbReference type="KEGG" id="bmor:101745780"/>
<dbReference type="Proteomes" id="UP000005204">
    <property type="component" value="Unassembled WGS sequence"/>
</dbReference>
<dbReference type="EnsemblMetazoa" id="XM_004932270.3">
    <property type="protein sequence ID" value="XP_004932327.1"/>
    <property type="gene ID" value="LOC101745780"/>
</dbReference>
<dbReference type="OrthoDB" id="331263at2759"/>
<dbReference type="PANTHER" id="PTHR12959">
    <property type="entry name" value="GPI TRANSAMIDASE COMPONENT PIG-T-RELATED"/>
    <property type="match status" value="1"/>
</dbReference>
<accession>A0A8R1WKK8</accession>
<evidence type="ECO:0000313" key="2">
    <source>
        <dbReference type="EnsemblMetazoa" id="XP_004932327.1"/>
    </source>
</evidence>
<reference evidence="2" key="2">
    <citation type="submission" date="2022-06" db="UniProtKB">
        <authorList>
            <consortium name="EnsemblMetazoa"/>
        </authorList>
    </citation>
    <scope>IDENTIFICATION</scope>
    <source>
        <strain evidence="2">p50T (Dazao)</strain>
    </source>
</reference>